<name>A0A653DE68_CALMS</name>
<reference evidence="6 7" key="1">
    <citation type="submission" date="2019-01" db="EMBL/GenBank/DDBJ databases">
        <authorList>
            <person name="Sayadi A."/>
        </authorList>
    </citation>
    <scope>NUCLEOTIDE SEQUENCE [LARGE SCALE GENOMIC DNA]</scope>
</reference>
<dbReference type="CDD" id="cd06526">
    <property type="entry name" value="metazoan_ACD"/>
    <property type="match status" value="1"/>
</dbReference>
<organism evidence="6 7">
    <name type="scientific">Callosobruchus maculatus</name>
    <name type="common">Southern cowpea weevil</name>
    <name type="synonym">Pulse bruchid</name>
    <dbReference type="NCBI Taxonomy" id="64391"/>
    <lineage>
        <taxon>Eukaryota</taxon>
        <taxon>Metazoa</taxon>
        <taxon>Ecdysozoa</taxon>
        <taxon>Arthropoda</taxon>
        <taxon>Hexapoda</taxon>
        <taxon>Insecta</taxon>
        <taxon>Pterygota</taxon>
        <taxon>Neoptera</taxon>
        <taxon>Endopterygota</taxon>
        <taxon>Coleoptera</taxon>
        <taxon>Polyphaga</taxon>
        <taxon>Cucujiformia</taxon>
        <taxon>Chrysomeloidea</taxon>
        <taxon>Chrysomelidae</taxon>
        <taxon>Bruchinae</taxon>
        <taxon>Bruchini</taxon>
        <taxon>Callosobruchus</taxon>
    </lineage>
</organism>
<dbReference type="PANTHER" id="PTHR45640:SF13">
    <property type="entry name" value="HEAT SHOCK PROTEIN 22-RELATED"/>
    <property type="match status" value="1"/>
</dbReference>
<feature type="compositionally biased region" description="Polar residues" evidence="4">
    <location>
        <begin position="159"/>
        <end position="168"/>
    </location>
</feature>
<dbReference type="InterPro" id="IPR002068">
    <property type="entry name" value="A-crystallin/Hsp20_dom"/>
</dbReference>
<dbReference type="Pfam" id="PF00011">
    <property type="entry name" value="HSP20"/>
    <property type="match status" value="1"/>
</dbReference>
<keyword evidence="7" id="KW-1185">Reference proteome</keyword>
<dbReference type="GO" id="GO:0005737">
    <property type="term" value="C:cytoplasm"/>
    <property type="evidence" value="ECO:0007669"/>
    <property type="project" value="TreeGrafter"/>
</dbReference>
<dbReference type="SUPFAM" id="SSF49764">
    <property type="entry name" value="HSP20-like chaperones"/>
    <property type="match status" value="1"/>
</dbReference>
<gene>
    <name evidence="6" type="ORF">CALMAC_LOCUS16845</name>
</gene>
<dbReference type="GO" id="GO:0005634">
    <property type="term" value="C:nucleus"/>
    <property type="evidence" value="ECO:0007669"/>
    <property type="project" value="TreeGrafter"/>
</dbReference>
<evidence type="ECO:0000256" key="1">
    <source>
        <dbReference type="ARBA" id="ARBA00023016"/>
    </source>
</evidence>
<dbReference type="PROSITE" id="PS01031">
    <property type="entry name" value="SHSP"/>
    <property type="match status" value="1"/>
</dbReference>
<evidence type="ECO:0000259" key="5">
    <source>
        <dbReference type="PROSITE" id="PS01031"/>
    </source>
</evidence>
<dbReference type="Gene3D" id="2.60.40.790">
    <property type="match status" value="1"/>
</dbReference>
<dbReference type="PRINTS" id="PR00299">
    <property type="entry name" value="ACRYSTALLIN"/>
</dbReference>
<dbReference type="Proteomes" id="UP000410492">
    <property type="component" value="Unassembled WGS sequence"/>
</dbReference>
<evidence type="ECO:0000256" key="2">
    <source>
        <dbReference type="PROSITE-ProRule" id="PRU00285"/>
    </source>
</evidence>
<evidence type="ECO:0000256" key="4">
    <source>
        <dbReference type="SAM" id="MobiDB-lite"/>
    </source>
</evidence>
<feature type="compositionally biased region" description="Basic and acidic residues" evidence="4">
    <location>
        <begin position="169"/>
        <end position="188"/>
    </location>
</feature>
<comment type="similarity">
    <text evidence="2 3">Belongs to the small heat shock protein (HSP20) family.</text>
</comment>
<dbReference type="GO" id="GO:0042026">
    <property type="term" value="P:protein refolding"/>
    <property type="evidence" value="ECO:0007669"/>
    <property type="project" value="TreeGrafter"/>
</dbReference>
<feature type="domain" description="SHSP" evidence="5">
    <location>
        <begin position="52"/>
        <end position="161"/>
    </location>
</feature>
<dbReference type="PANTHER" id="PTHR45640">
    <property type="entry name" value="HEAT SHOCK PROTEIN HSP-12.2-RELATED"/>
    <property type="match status" value="1"/>
</dbReference>
<dbReference type="InterPro" id="IPR001436">
    <property type="entry name" value="Alpha-crystallin/sHSP_animal"/>
</dbReference>
<dbReference type="EMBL" id="CAACVG010011619">
    <property type="protein sequence ID" value="VEN58494.1"/>
    <property type="molecule type" value="Genomic_DNA"/>
</dbReference>
<keyword evidence="1" id="KW-0346">Stress response</keyword>
<accession>A0A653DE68</accession>
<dbReference type="InterPro" id="IPR008978">
    <property type="entry name" value="HSP20-like_chaperone"/>
</dbReference>
<sequence>MASILLPILNEQQRLISSLLGGRGEPVLRLKLEDEDFLSPLLPRRERRHVLAPYNKSLRKVGHSDDGKNFVVNIDVQQFTPEEITVKGVGDDTIVVECKHEEKPDEHGSIYRHFVRRYKLPKGHDISKCMSKLSSDGVLTITAPNIEKNKKAEIEIPITLTNQPSQVIKHQEPEHQDAEMRDASPKKGKDSKKK</sequence>
<evidence type="ECO:0000313" key="7">
    <source>
        <dbReference type="Proteomes" id="UP000410492"/>
    </source>
</evidence>
<dbReference type="OrthoDB" id="1431247at2759"/>
<evidence type="ECO:0000256" key="3">
    <source>
        <dbReference type="RuleBase" id="RU003616"/>
    </source>
</evidence>
<dbReference type="GO" id="GO:0051082">
    <property type="term" value="F:unfolded protein binding"/>
    <property type="evidence" value="ECO:0007669"/>
    <property type="project" value="TreeGrafter"/>
</dbReference>
<dbReference type="AlphaFoldDB" id="A0A653DE68"/>
<protein>
    <recommendedName>
        <fullName evidence="5">SHSP domain-containing protein</fullName>
    </recommendedName>
</protein>
<feature type="region of interest" description="Disordered" evidence="4">
    <location>
        <begin position="158"/>
        <end position="194"/>
    </location>
</feature>
<proteinExistence type="inferred from homology"/>
<evidence type="ECO:0000313" key="6">
    <source>
        <dbReference type="EMBL" id="VEN58494.1"/>
    </source>
</evidence>
<dbReference type="GO" id="GO:0009408">
    <property type="term" value="P:response to heat"/>
    <property type="evidence" value="ECO:0007669"/>
    <property type="project" value="TreeGrafter"/>
</dbReference>